<dbReference type="Gene3D" id="6.10.140.730">
    <property type="match status" value="1"/>
</dbReference>
<feature type="domain" description="Heavy metal binding" evidence="4">
    <location>
        <begin position="67"/>
        <end position="93"/>
    </location>
</feature>
<dbReference type="InterPro" id="IPR058792">
    <property type="entry name" value="Beta-barrel_RND_2"/>
</dbReference>
<dbReference type="PANTHER" id="PTHR30097:SF15">
    <property type="entry name" value="CATION EFFLUX SYSTEM PROTEIN CUSB"/>
    <property type="match status" value="1"/>
</dbReference>
<keyword evidence="2" id="KW-0813">Transport</keyword>
<dbReference type="PANTHER" id="PTHR30097">
    <property type="entry name" value="CATION EFFLUX SYSTEM PROTEIN CUSB"/>
    <property type="match status" value="1"/>
</dbReference>
<dbReference type="InterPro" id="IPR021782">
    <property type="entry name" value="DUF3347"/>
</dbReference>
<dbReference type="Pfam" id="PF25919">
    <property type="entry name" value="BSH_CusB"/>
    <property type="match status" value="1"/>
</dbReference>
<evidence type="ECO:0000259" key="3">
    <source>
        <dbReference type="Pfam" id="PF11827"/>
    </source>
</evidence>
<evidence type="ECO:0000259" key="6">
    <source>
        <dbReference type="Pfam" id="PF25919"/>
    </source>
</evidence>
<evidence type="ECO:0000259" key="5">
    <source>
        <dbReference type="Pfam" id="PF25869"/>
    </source>
</evidence>
<dbReference type="Gene3D" id="2.40.420.20">
    <property type="match status" value="1"/>
</dbReference>
<sequence length="603" mass="66934">MKSRKVKLLMAFILLLAISGSGIFIYYNKLGVRWEDALHHFMHQPGVSKVMGWIGLSEETVLAGKKVYWCPMHPQVRRNKPGVCPICSMQLVEIKKEGGKNKKEGSLLFTSQQIQQAGVRFATAKRLTFTSLIETTGRVDVDERKLKTISAWAPGRSRIDALYINFTGATVRKGEPLLSIYNPELLTTQEEYLMLLKSGTQRMAPLLETVKARFKRWGISDKEINKIRKKGRALESLTIYSPISGTVIERMVNEGQYVKEGQPLLKLADLSKVWIYGDVYENELPFIKIGTPVEISVQGNAIAGKVDFIDPVVQTDSRTVRVRFEASNKKGYLKPGMFASVRISAPGKDVLAVPESAVLLTGRRAIVMVSEGDGVMRPVEVKLGRKWLYLSDQTKKKKEASFLNGDERYHEVLVGLDEGQKVVSSANFLIAAEAQFQGALKKIAPPSKRKEMIKLPDDIELAFAHILKSYENIRKALALDKSAPAKKAAVHLIEDVDTTMKKADGHMKKALEEIKAGAGGIAKGTENIEKTRRLFASISQPIISLITRYGLPAGVKLSAFTCPMTKNNEPWLQPGKTVENPYMGQKMSTCGIPLSLMDKAGEK</sequence>
<dbReference type="Pfam" id="PF11827">
    <property type="entry name" value="DUF3347"/>
    <property type="match status" value="1"/>
</dbReference>
<dbReference type="GO" id="GO:0015679">
    <property type="term" value="P:plasma membrane copper ion transport"/>
    <property type="evidence" value="ECO:0007669"/>
    <property type="project" value="TreeGrafter"/>
</dbReference>
<dbReference type="GO" id="GO:0016020">
    <property type="term" value="C:membrane"/>
    <property type="evidence" value="ECO:0007669"/>
    <property type="project" value="InterPro"/>
</dbReference>
<dbReference type="GO" id="GO:0060003">
    <property type="term" value="P:copper ion export"/>
    <property type="evidence" value="ECO:0007669"/>
    <property type="project" value="TreeGrafter"/>
</dbReference>
<dbReference type="InterPro" id="IPR058791">
    <property type="entry name" value="3HB_CusB"/>
</dbReference>
<dbReference type="InterPro" id="IPR051909">
    <property type="entry name" value="MFP_Cation_Efflux"/>
</dbReference>
<dbReference type="Pfam" id="PF25869">
    <property type="entry name" value="3HB_CusB"/>
    <property type="match status" value="1"/>
</dbReference>
<protein>
    <submittedName>
        <fullName evidence="8">Probable Co/Zn/Cd efflux system membrane fusion protein</fullName>
    </submittedName>
</protein>
<feature type="domain" description="CusB-like barrel-sandwich hybrid" evidence="6">
    <location>
        <begin position="158"/>
        <end position="267"/>
    </location>
</feature>
<gene>
    <name evidence="8" type="ORF">MNBD_NITROSPINAE04-2682</name>
</gene>
<dbReference type="AlphaFoldDB" id="A0A3B1C0I6"/>
<comment type="similarity">
    <text evidence="1">Belongs to the membrane fusion protein (MFP) (TC 8.A.1) family.</text>
</comment>
<dbReference type="InterPro" id="IPR045800">
    <property type="entry name" value="HMBD"/>
</dbReference>
<feature type="domain" description="DUF3347" evidence="3">
    <location>
        <begin position="466"/>
        <end position="550"/>
    </location>
</feature>
<evidence type="ECO:0000256" key="1">
    <source>
        <dbReference type="ARBA" id="ARBA00009477"/>
    </source>
</evidence>
<name>A0A3B1C0I6_9ZZZZ</name>
<dbReference type="SUPFAM" id="SSF111369">
    <property type="entry name" value="HlyD-like secretion proteins"/>
    <property type="match status" value="1"/>
</dbReference>
<dbReference type="GO" id="GO:0022857">
    <property type="term" value="F:transmembrane transporter activity"/>
    <property type="evidence" value="ECO:0007669"/>
    <property type="project" value="InterPro"/>
</dbReference>
<dbReference type="GO" id="GO:0046914">
    <property type="term" value="F:transition metal ion binding"/>
    <property type="evidence" value="ECO:0007669"/>
    <property type="project" value="TreeGrafter"/>
</dbReference>
<accession>A0A3B1C0I6</accession>
<dbReference type="Gene3D" id="2.40.30.170">
    <property type="match status" value="1"/>
</dbReference>
<dbReference type="InterPro" id="IPR006143">
    <property type="entry name" value="RND_pump_MFP"/>
</dbReference>
<dbReference type="NCBIfam" id="TIGR01730">
    <property type="entry name" value="RND_mfp"/>
    <property type="match status" value="1"/>
</dbReference>
<evidence type="ECO:0000256" key="2">
    <source>
        <dbReference type="ARBA" id="ARBA00022448"/>
    </source>
</evidence>
<dbReference type="GO" id="GO:0030288">
    <property type="term" value="C:outer membrane-bounded periplasmic space"/>
    <property type="evidence" value="ECO:0007669"/>
    <property type="project" value="TreeGrafter"/>
</dbReference>
<evidence type="ECO:0000259" key="7">
    <source>
        <dbReference type="Pfam" id="PF25954"/>
    </source>
</evidence>
<proteinExistence type="inferred from homology"/>
<organism evidence="8">
    <name type="scientific">hydrothermal vent metagenome</name>
    <dbReference type="NCBI Taxonomy" id="652676"/>
    <lineage>
        <taxon>unclassified sequences</taxon>
        <taxon>metagenomes</taxon>
        <taxon>ecological metagenomes</taxon>
    </lineage>
</organism>
<dbReference type="InterPro" id="IPR058790">
    <property type="entry name" value="BSH_CusB"/>
</dbReference>
<feature type="domain" description="CusB-like three alpha-helical bundle" evidence="5">
    <location>
        <begin position="184"/>
        <end position="233"/>
    </location>
</feature>
<dbReference type="Pfam" id="PF19335">
    <property type="entry name" value="HMBD"/>
    <property type="match status" value="1"/>
</dbReference>
<reference evidence="8" key="1">
    <citation type="submission" date="2018-06" db="EMBL/GenBank/DDBJ databases">
        <authorList>
            <person name="Zhirakovskaya E."/>
        </authorList>
    </citation>
    <scope>NUCLEOTIDE SEQUENCE</scope>
</reference>
<evidence type="ECO:0000313" key="8">
    <source>
        <dbReference type="EMBL" id="VAX18093.1"/>
    </source>
</evidence>
<feature type="domain" description="CusB-like beta-barrel" evidence="7">
    <location>
        <begin position="272"/>
        <end position="345"/>
    </location>
</feature>
<dbReference type="FunFam" id="2.40.30.170:FF:000010">
    <property type="entry name" value="Efflux RND transporter periplasmic adaptor subunit"/>
    <property type="match status" value="1"/>
</dbReference>
<dbReference type="EMBL" id="UOGA01000115">
    <property type="protein sequence ID" value="VAX18093.1"/>
    <property type="molecule type" value="Genomic_DNA"/>
</dbReference>
<dbReference type="Pfam" id="PF25954">
    <property type="entry name" value="Beta-barrel_RND_2"/>
    <property type="match status" value="1"/>
</dbReference>
<evidence type="ECO:0000259" key="4">
    <source>
        <dbReference type="Pfam" id="PF19335"/>
    </source>
</evidence>